<proteinExistence type="predicted"/>
<dbReference type="Proteomes" id="UP000003980">
    <property type="component" value="Unassembled WGS sequence"/>
</dbReference>
<gene>
    <name evidence="1" type="ORF">MetMK1DRAFT_00009930</name>
</gene>
<evidence type="ECO:0000313" key="2">
    <source>
        <dbReference type="Proteomes" id="UP000003980"/>
    </source>
</evidence>
<dbReference type="EMBL" id="JH597761">
    <property type="protein sequence ID" value="EHP70490.1"/>
    <property type="molecule type" value="Genomic_DNA"/>
</dbReference>
<sequence length="34" mass="4051">MIIVKNISKPRITYTSPSRFIFYQFLNEEMGGRL</sequence>
<dbReference type="AlphaFoldDB" id="H2C2L9"/>
<dbReference type="STRING" id="671065.MetMK1DRAFT_00009930"/>
<name>H2C2L9_9CREN</name>
<reference evidence="1 2" key="1">
    <citation type="submission" date="2012-01" db="EMBL/GenBank/DDBJ databases">
        <title>Improved High-Quality Draft sequence of Metallosphaera yellowstonensis MK1.</title>
        <authorList>
            <consortium name="US DOE Joint Genome Institute"/>
            <person name="Lucas S."/>
            <person name="Han J."/>
            <person name="Cheng J.-F."/>
            <person name="Goodwin L."/>
            <person name="Pitluck S."/>
            <person name="Peters L."/>
            <person name="Teshima H."/>
            <person name="Detter J.C."/>
            <person name="Han C."/>
            <person name="Tapia R."/>
            <person name="Land M."/>
            <person name="Hauser L."/>
            <person name="Kyrpides N."/>
            <person name="Kozubal M."/>
            <person name="Macur R.E."/>
            <person name="Jay Z."/>
            <person name="Inskeep W."/>
            <person name="Woyke T."/>
        </authorList>
    </citation>
    <scope>NUCLEOTIDE SEQUENCE [LARGE SCALE GENOMIC DNA]</scope>
    <source>
        <strain evidence="1 2">MK1</strain>
    </source>
</reference>
<accession>H2C2L9</accession>
<organism evidence="1 2">
    <name type="scientific">Metallosphaera yellowstonensis MK1</name>
    <dbReference type="NCBI Taxonomy" id="671065"/>
    <lineage>
        <taxon>Archaea</taxon>
        <taxon>Thermoproteota</taxon>
        <taxon>Thermoprotei</taxon>
        <taxon>Sulfolobales</taxon>
        <taxon>Sulfolobaceae</taxon>
        <taxon>Metallosphaera</taxon>
    </lineage>
</organism>
<protein>
    <submittedName>
        <fullName evidence="1">Uncharacterized protein</fullName>
    </submittedName>
</protein>
<keyword evidence="2" id="KW-1185">Reference proteome</keyword>
<dbReference type="HOGENOM" id="CLU_3371372_0_0_2"/>
<evidence type="ECO:0000313" key="1">
    <source>
        <dbReference type="EMBL" id="EHP70490.1"/>
    </source>
</evidence>